<name>A0A2G2W400_CAPBA</name>
<dbReference type="SUPFAM" id="SSF52058">
    <property type="entry name" value="L domain-like"/>
    <property type="match status" value="1"/>
</dbReference>
<dbReference type="PANTHER" id="PTHR47186">
    <property type="entry name" value="LEUCINE-RICH REPEAT-CONTAINING PROTEIN 57"/>
    <property type="match status" value="1"/>
</dbReference>
<reference evidence="1 2" key="1">
    <citation type="journal article" date="2017" name="Genome Biol.">
        <title>New reference genome sequences of hot pepper reveal the massive evolution of plant disease-resistance genes by retroduplication.</title>
        <authorList>
            <person name="Kim S."/>
            <person name="Park J."/>
            <person name="Yeom S.I."/>
            <person name="Kim Y.M."/>
            <person name="Seo E."/>
            <person name="Kim K.T."/>
            <person name="Kim M.S."/>
            <person name="Lee J.M."/>
            <person name="Cheong K."/>
            <person name="Shin H.S."/>
            <person name="Kim S.B."/>
            <person name="Han K."/>
            <person name="Lee J."/>
            <person name="Park M."/>
            <person name="Lee H.A."/>
            <person name="Lee H.Y."/>
            <person name="Lee Y."/>
            <person name="Oh S."/>
            <person name="Lee J.H."/>
            <person name="Choi E."/>
            <person name="Choi E."/>
            <person name="Lee S.E."/>
            <person name="Jeon J."/>
            <person name="Kim H."/>
            <person name="Choi G."/>
            <person name="Song H."/>
            <person name="Lee J."/>
            <person name="Lee S.C."/>
            <person name="Kwon J.K."/>
            <person name="Lee H.Y."/>
            <person name="Koo N."/>
            <person name="Hong Y."/>
            <person name="Kim R.W."/>
            <person name="Kang W.H."/>
            <person name="Huh J.H."/>
            <person name="Kang B.C."/>
            <person name="Yang T.J."/>
            <person name="Lee Y.H."/>
            <person name="Bennetzen J.L."/>
            <person name="Choi D."/>
        </authorList>
    </citation>
    <scope>NUCLEOTIDE SEQUENCE [LARGE SCALE GENOMIC DNA]</scope>
    <source>
        <strain evidence="2">cv. PBC81</strain>
    </source>
</reference>
<reference evidence="2" key="2">
    <citation type="journal article" date="2017" name="J. Anim. Genet.">
        <title>Multiple reference genome sequences of hot pepper reveal the massive evolution of plant disease resistance genes by retroduplication.</title>
        <authorList>
            <person name="Kim S."/>
            <person name="Park J."/>
            <person name="Yeom S.-I."/>
            <person name="Kim Y.-M."/>
            <person name="Seo E."/>
            <person name="Kim K.-T."/>
            <person name="Kim M.-S."/>
            <person name="Lee J.M."/>
            <person name="Cheong K."/>
            <person name="Shin H.-S."/>
            <person name="Kim S.-B."/>
            <person name="Han K."/>
            <person name="Lee J."/>
            <person name="Park M."/>
            <person name="Lee H.-A."/>
            <person name="Lee H.-Y."/>
            <person name="Lee Y."/>
            <person name="Oh S."/>
            <person name="Lee J.H."/>
            <person name="Choi E."/>
            <person name="Choi E."/>
            <person name="Lee S.E."/>
            <person name="Jeon J."/>
            <person name="Kim H."/>
            <person name="Choi G."/>
            <person name="Song H."/>
            <person name="Lee J."/>
            <person name="Lee S.-C."/>
            <person name="Kwon J.-K."/>
            <person name="Lee H.-Y."/>
            <person name="Koo N."/>
            <person name="Hong Y."/>
            <person name="Kim R.W."/>
            <person name="Kang W.-H."/>
            <person name="Huh J.H."/>
            <person name="Kang B.-C."/>
            <person name="Yang T.-J."/>
            <person name="Lee Y.-H."/>
            <person name="Bennetzen J.L."/>
            <person name="Choi D."/>
        </authorList>
    </citation>
    <scope>NUCLEOTIDE SEQUENCE [LARGE SCALE GENOMIC DNA]</scope>
    <source>
        <strain evidence="2">cv. PBC81</strain>
    </source>
</reference>
<organism evidence="1 2">
    <name type="scientific">Capsicum baccatum</name>
    <name type="common">Peruvian pepper</name>
    <dbReference type="NCBI Taxonomy" id="33114"/>
    <lineage>
        <taxon>Eukaryota</taxon>
        <taxon>Viridiplantae</taxon>
        <taxon>Streptophyta</taxon>
        <taxon>Embryophyta</taxon>
        <taxon>Tracheophyta</taxon>
        <taxon>Spermatophyta</taxon>
        <taxon>Magnoliopsida</taxon>
        <taxon>eudicotyledons</taxon>
        <taxon>Gunneridae</taxon>
        <taxon>Pentapetalae</taxon>
        <taxon>asterids</taxon>
        <taxon>lamiids</taxon>
        <taxon>Solanales</taxon>
        <taxon>Solanaceae</taxon>
        <taxon>Solanoideae</taxon>
        <taxon>Capsiceae</taxon>
        <taxon>Capsicum</taxon>
    </lineage>
</organism>
<dbReference type="PANTHER" id="PTHR47186:SF20">
    <property type="entry name" value="DISEASE RESISTANCE PROTEIN RPS5-LIKE"/>
    <property type="match status" value="1"/>
</dbReference>
<dbReference type="AlphaFoldDB" id="A0A2G2W400"/>
<keyword evidence="2" id="KW-1185">Reference proteome</keyword>
<dbReference type="Gene3D" id="3.80.10.10">
    <property type="entry name" value="Ribonuclease Inhibitor"/>
    <property type="match status" value="1"/>
</dbReference>
<dbReference type="Gene3D" id="3.40.50.300">
    <property type="entry name" value="P-loop containing nucleotide triphosphate hydrolases"/>
    <property type="match status" value="1"/>
</dbReference>
<dbReference type="OrthoDB" id="1937853at2759"/>
<gene>
    <name evidence="1" type="ORF">CQW23_18802</name>
</gene>
<accession>A0A2G2W400</accession>
<sequence length="378" mass="43516">MFLNWALARCDAIVSCHWKYTYENLACGIIAVPYWRLTTGNWDIGVTRKYCDETLEKHYFELILWLSSPTEYAYLMHEYITELILECMTEYAMGHSIEDCHALRREIEKMIQDKSIMVQNMDSEESSSHADMQTSMHCQLWGAGKVGKTTLAKNLNNQLLKNVPSANLSFGVVVWVTVPKPPIDIRKIQAQISSRLDLQEMLTIWSIFNHFQRKLQKCGGFPLAITVIGTSMRGKTRVELWEDALKSLRMSEPHKKRCLEKSLHDNQPLKKIPQEFFWACPALRVLNQSLTSITKLPSSIISLCQLRALILQSCFELKELPPFANLYNLQMLDCDHTMLHFLPQGMDNLTNLRLLSMHGYDLKSINNGFSSNFLALKC</sequence>
<dbReference type="SUPFAM" id="SSF52540">
    <property type="entry name" value="P-loop containing nucleoside triphosphate hydrolases"/>
    <property type="match status" value="1"/>
</dbReference>
<dbReference type="InterPro" id="IPR027417">
    <property type="entry name" value="P-loop_NTPase"/>
</dbReference>
<evidence type="ECO:0000313" key="1">
    <source>
        <dbReference type="EMBL" id="PHT39948.1"/>
    </source>
</evidence>
<dbReference type="EMBL" id="MLFT02000008">
    <property type="protein sequence ID" value="PHT39948.1"/>
    <property type="molecule type" value="Genomic_DNA"/>
</dbReference>
<comment type="caution">
    <text evidence="1">The sequence shown here is derived from an EMBL/GenBank/DDBJ whole genome shotgun (WGS) entry which is preliminary data.</text>
</comment>
<evidence type="ECO:0008006" key="3">
    <source>
        <dbReference type="Google" id="ProtNLM"/>
    </source>
</evidence>
<protein>
    <recommendedName>
        <fullName evidence="3">NB-ARC domain-containing protein</fullName>
    </recommendedName>
</protein>
<dbReference type="Proteomes" id="UP000224567">
    <property type="component" value="Unassembled WGS sequence"/>
</dbReference>
<dbReference type="InterPro" id="IPR032675">
    <property type="entry name" value="LRR_dom_sf"/>
</dbReference>
<proteinExistence type="predicted"/>
<evidence type="ECO:0000313" key="2">
    <source>
        <dbReference type="Proteomes" id="UP000224567"/>
    </source>
</evidence>